<dbReference type="SUPFAM" id="SSF52833">
    <property type="entry name" value="Thioredoxin-like"/>
    <property type="match status" value="1"/>
</dbReference>
<sequence>MITLYDMGPSKFPEETGASPHVRKVIFTLNYKSIPFEVNTINFEDVESTAKSVGAPPTTTKPDGSPKWTIPFIVDSSTGKVVSDSPLIAKYLDEAYPNTPRVMPEGTGVLQAVFIHSVETKLMGLLPAIMGKYEEWTSEELIAARKKAYGDIIAPKLTPEQVAELWDKTKASYDELDNMYRDSEFVTGNEQLVFADFVFAAHMFVIRLMYGEDSEQWKNVSGWNKGRVGRLVEKALSYKRA</sequence>
<dbReference type="EMBL" id="JBBXMP010000097">
    <property type="protein sequence ID" value="KAL0062764.1"/>
    <property type="molecule type" value="Genomic_DNA"/>
</dbReference>
<dbReference type="SUPFAM" id="SSF47616">
    <property type="entry name" value="GST C-terminal domain-like"/>
    <property type="match status" value="1"/>
</dbReference>
<dbReference type="Pfam" id="PF13409">
    <property type="entry name" value="GST_N_2"/>
    <property type="match status" value="1"/>
</dbReference>
<comment type="caution">
    <text evidence="2">The sequence shown here is derived from an EMBL/GenBank/DDBJ whole genome shotgun (WGS) entry which is preliminary data.</text>
</comment>
<organism evidence="2 3">
    <name type="scientific">Marasmius tenuissimus</name>
    <dbReference type="NCBI Taxonomy" id="585030"/>
    <lineage>
        <taxon>Eukaryota</taxon>
        <taxon>Fungi</taxon>
        <taxon>Dikarya</taxon>
        <taxon>Basidiomycota</taxon>
        <taxon>Agaricomycotina</taxon>
        <taxon>Agaricomycetes</taxon>
        <taxon>Agaricomycetidae</taxon>
        <taxon>Agaricales</taxon>
        <taxon>Marasmiineae</taxon>
        <taxon>Marasmiaceae</taxon>
        <taxon>Marasmius</taxon>
    </lineage>
</organism>
<evidence type="ECO:0000313" key="2">
    <source>
        <dbReference type="EMBL" id="KAL0062764.1"/>
    </source>
</evidence>
<evidence type="ECO:0000259" key="1">
    <source>
        <dbReference type="PROSITE" id="PS50404"/>
    </source>
</evidence>
<gene>
    <name evidence="2" type="ORF">AAF712_010386</name>
</gene>
<dbReference type="InterPro" id="IPR036282">
    <property type="entry name" value="Glutathione-S-Trfase_C_sf"/>
</dbReference>
<reference evidence="2 3" key="1">
    <citation type="submission" date="2024-05" db="EMBL/GenBank/DDBJ databases">
        <title>A draft genome resource for the thread blight pathogen Marasmius tenuissimus strain MS-2.</title>
        <authorList>
            <person name="Yulfo-Soto G.E."/>
            <person name="Baruah I.K."/>
            <person name="Amoako-Attah I."/>
            <person name="Bukari Y."/>
            <person name="Meinhardt L.W."/>
            <person name="Bailey B.A."/>
            <person name="Cohen S.P."/>
        </authorList>
    </citation>
    <scope>NUCLEOTIDE SEQUENCE [LARGE SCALE GENOMIC DNA]</scope>
    <source>
        <strain evidence="2 3">MS-2</strain>
    </source>
</reference>
<dbReference type="InterPro" id="IPR036249">
    <property type="entry name" value="Thioredoxin-like_sf"/>
</dbReference>
<keyword evidence="3" id="KW-1185">Reference proteome</keyword>
<dbReference type="InterPro" id="IPR054416">
    <property type="entry name" value="GST_UstS-like_C"/>
</dbReference>
<accession>A0ABR2ZNK0</accession>
<dbReference type="Pfam" id="PF22041">
    <property type="entry name" value="GST_C_7"/>
    <property type="match status" value="1"/>
</dbReference>
<dbReference type="Gene3D" id="1.20.1050.10">
    <property type="match status" value="1"/>
</dbReference>
<dbReference type="Proteomes" id="UP001437256">
    <property type="component" value="Unassembled WGS sequence"/>
</dbReference>
<dbReference type="Gene3D" id="3.40.30.10">
    <property type="entry name" value="Glutaredoxin"/>
    <property type="match status" value="1"/>
</dbReference>
<proteinExistence type="predicted"/>
<evidence type="ECO:0000313" key="3">
    <source>
        <dbReference type="Proteomes" id="UP001437256"/>
    </source>
</evidence>
<feature type="domain" description="GST N-terminal" evidence="1">
    <location>
        <begin position="9"/>
        <end position="100"/>
    </location>
</feature>
<dbReference type="InterPro" id="IPR004045">
    <property type="entry name" value="Glutathione_S-Trfase_N"/>
</dbReference>
<protein>
    <recommendedName>
        <fullName evidence="1">GST N-terminal domain-containing protein</fullName>
    </recommendedName>
</protein>
<dbReference type="PROSITE" id="PS50404">
    <property type="entry name" value="GST_NTER"/>
    <property type="match status" value="1"/>
</dbReference>
<name>A0ABR2ZNK0_9AGAR</name>